<dbReference type="GO" id="GO:0046872">
    <property type="term" value="F:metal ion binding"/>
    <property type="evidence" value="ECO:0007669"/>
    <property type="project" value="UniProtKB-KW"/>
</dbReference>
<comment type="catalytic activity">
    <reaction evidence="12">
        <text>D-ribose + ATP = D-ribose 5-phosphate + ADP + H(+)</text>
        <dbReference type="Rhea" id="RHEA:13697"/>
        <dbReference type="ChEBI" id="CHEBI:15378"/>
        <dbReference type="ChEBI" id="CHEBI:30616"/>
        <dbReference type="ChEBI" id="CHEBI:47013"/>
        <dbReference type="ChEBI" id="CHEBI:78346"/>
        <dbReference type="ChEBI" id="CHEBI:456216"/>
        <dbReference type="EC" id="2.7.1.15"/>
    </reaction>
</comment>
<dbReference type="EMBL" id="FOJN01000001">
    <property type="protein sequence ID" value="SFA39436.1"/>
    <property type="molecule type" value="Genomic_DNA"/>
</dbReference>
<comment type="pathway">
    <text evidence="12">Carbohydrate metabolism; D-ribose degradation; D-ribose 5-phosphate from beta-D-ribopyranose: step 2/2.</text>
</comment>
<dbReference type="CDD" id="cd01174">
    <property type="entry name" value="ribokinase"/>
    <property type="match status" value="1"/>
</dbReference>
<evidence type="ECO:0000256" key="4">
    <source>
        <dbReference type="ARBA" id="ARBA00022679"/>
    </source>
</evidence>
<feature type="binding site" evidence="12">
    <location>
        <position position="271"/>
    </location>
    <ligand>
        <name>K(+)</name>
        <dbReference type="ChEBI" id="CHEBI:29103"/>
    </ligand>
</feature>
<feature type="binding site" evidence="12">
    <location>
        <begin position="239"/>
        <end position="240"/>
    </location>
    <ligand>
        <name>ATP</name>
        <dbReference type="ChEBI" id="CHEBI:30616"/>
    </ligand>
</feature>
<dbReference type="RefSeq" id="WP_139203712.1">
    <property type="nucleotide sequence ID" value="NZ_FOJN01000001.1"/>
</dbReference>
<keyword evidence="11 12" id="KW-0119">Carbohydrate metabolism</keyword>
<dbReference type="PRINTS" id="PR00990">
    <property type="entry name" value="RIBOKINASE"/>
</dbReference>
<evidence type="ECO:0000256" key="5">
    <source>
        <dbReference type="ARBA" id="ARBA00022723"/>
    </source>
</evidence>
<reference evidence="14 15" key="1">
    <citation type="submission" date="2016-10" db="EMBL/GenBank/DDBJ databases">
        <authorList>
            <person name="de Groot N.N."/>
        </authorList>
    </citation>
    <scope>NUCLEOTIDE SEQUENCE [LARGE SCALE GENOMIC DNA]</scope>
    <source>
        <strain evidence="14 15">DSM 44908</strain>
    </source>
</reference>
<dbReference type="GO" id="GO:0005524">
    <property type="term" value="F:ATP binding"/>
    <property type="evidence" value="ECO:0007669"/>
    <property type="project" value="UniProtKB-UniRule"/>
</dbReference>
<dbReference type="InterPro" id="IPR029056">
    <property type="entry name" value="Ribokinase-like"/>
</dbReference>
<dbReference type="SUPFAM" id="SSF53613">
    <property type="entry name" value="Ribokinase-like"/>
    <property type="match status" value="1"/>
</dbReference>
<feature type="binding site" evidence="12">
    <location>
        <position position="234"/>
    </location>
    <ligand>
        <name>K(+)</name>
        <dbReference type="ChEBI" id="CHEBI:29103"/>
    </ligand>
</feature>
<evidence type="ECO:0000256" key="12">
    <source>
        <dbReference type="HAMAP-Rule" id="MF_01987"/>
    </source>
</evidence>
<comment type="activity regulation">
    <text evidence="12">Activated by a monovalent cation that binds near, but not in, the active site. The most likely occupant of the site in vivo is potassium. Ion binding induces a conformational change that may alter substrate affinity.</text>
</comment>
<dbReference type="InterPro" id="IPR011611">
    <property type="entry name" value="PfkB_dom"/>
</dbReference>
<keyword evidence="4 12" id="KW-0808">Transferase</keyword>
<comment type="subcellular location">
    <subcellularLocation>
        <location evidence="12">Cytoplasm</location>
    </subcellularLocation>
</comment>
<feature type="domain" description="Carbohydrate kinase PfkB" evidence="13">
    <location>
        <begin position="8"/>
        <end position="277"/>
    </location>
</feature>
<feature type="binding site" evidence="12">
    <location>
        <begin position="207"/>
        <end position="212"/>
    </location>
    <ligand>
        <name>ATP</name>
        <dbReference type="ChEBI" id="CHEBI:30616"/>
    </ligand>
</feature>
<evidence type="ECO:0000256" key="1">
    <source>
        <dbReference type="ARBA" id="ARBA00005380"/>
    </source>
</evidence>
<evidence type="ECO:0000313" key="15">
    <source>
        <dbReference type="Proteomes" id="UP000182054"/>
    </source>
</evidence>
<evidence type="ECO:0000256" key="3">
    <source>
        <dbReference type="ARBA" id="ARBA00016943"/>
    </source>
</evidence>
<evidence type="ECO:0000256" key="8">
    <source>
        <dbReference type="ARBA" id="ARBA00022840"/>
    </source>
</evidence>
<comment type="similarity">
    <text evidence="1">Belongs to the carbohydrate kinase pfkB family.</text>
</comment>
<dbReference type="AlphaFoldDB" id="A0A1I0SKZ4"/>
<sequence>MAPPEPPRITVVGSINMDVSARTPSLPAPGETVAGTDLVLGRGGKGANQAVAAARAGGHVRFVGAVGDDAFAPDLRTSLRTEGVDVATLRTAPGASGVAVVTVDDAAENTIVVVAGANDALTELGADDVAAIEGADVLLLQLEIPVPTVVAAAEAARRGGTTVFLNPSPVRPVPDALLDAVDVLVVNESEHHALGDAVDRTPHVVTTLGARGARHRGPDGAVVEVPAPRVRAVDTTGAGDAFTGALAVAWRDGPEAAVRRAVVGGALATTRSGIAAPTAADIDAAAGELA</sequence>
<feature type="binding site" evidence="12">
    <location>
        <position position="143"/>
    </location>
    <ligand>
        <name>substrate</name>
    </ligand>
</feature>
<dbReference type="Proteomes" id="UP000182054">
    <property type="component" value="Unassembled WGS sequence"/>
</dbReference>
<evidence type="ECO:0000256" key="6">
    <source>
        <dbReference type="ARBA" id="ARBA00022741"/>
    </source>
</evidence>
<dbReference type="EC" id="2.7.1.15" evidence="2 12"/>
<comment type="similarity">
    <text evidence="12">Belongs to the carbohydrate kinase PfkB family. Ribokinase subfamily.</text>
</comment>
<feature type="binding site" evidence="12">
    <location>
        <position position="240"/>
    </location>
    <ligand>
        <name>substrate</name>
    </ligand>
</feature>
<keyword evidence="7 12" id="KW-0418">Kinase</keyword>
<dbReference type="GO" id="GO:0004747">
    <property type="term" value="F:ribokinase activity"/>
    <property type="evidence" value="ECO:0007669"/>
    <property type="project" value="UniProtKB-UniRule"/>
</dbReference>
<dbReference type="InterPro" id="IPR002139">
    <property type="entry name" value="Ribo/fructo_kinase"/>
</dbReference>
<dbReference type="OrthoDB" id="9775849at2"/>
<evidence type="ECO:0000256" key="11">
    <source>
        <dbReference type="ARBA" id="ARBA00023277"/>
    </source>
</evidence>
<dbReference type="PANTHER" id="PTHR10584">
    <property type="entry name" value="SUGAR KINASE"/>
    <property type="match status" value="1"/>
</dbReference>
<dbReference type="UniPathway" id="UPA00916">
    <property type="reaction ID" value="UER00889"/>
</dbReference>
<dbReference type="Gene3D" id="3.40.1190.20">
    <property type="match status" value="1"/>
</dbReference>
<gene>
    <name evidence="12" type="primary">rbsK</name>
    <name evidence="14" type="ORF">SAMN05444374_101305</name>
</gene>
<keyword evidence="5 12" id="KW-0479">Metal-binding</keyword>
<dbReference type="InterPro" id="IPR011877">
    <property type="entry name" value="Ribokinase"/>
</dbReference>
<keyword evidence="8 12" id="KW-0067">ATP-binding</keyword>
<dbReference type="PROSITE" id="PS00584">
    <property type="entry name" value="PFKB_KINASES_2"/>
    <property type="match status" value="1"/>
</dbReference>
<dbReference type="InterPro" id="IPR002173">
    <property type="entry name" value="Carboh/pur_kinase_PfkB_CS"/>
</dbReference>
<proteinExistence type="inferred from homology"/>
<evidence type="ECO:0000256" key="9">
    <source>
        <dbReference type="ARBA" id="ARBA00022842"/>
    </source>
</evidence>
<keyword evidence="9 12" id="KW-0460">Magnesium</keyword>
<feature type="binding site" evidence="12">
    <location>
        <begin position="44"/>
        <end position="48"/>
    </location>
    <ligand>
        <name>substrate</name>
    </ligand>
</feature>
<evidence type="ECO:0000259" key="13">
    <source>
        <dbReference type="Pfam" id="PF00294"/>
    </source>
</evidence>
<comment type="cofactor">
    <cofactor evidence="12">
        <name>Mg(2+)</name>
        <dbReference type="ChEBI" id="CHEBI:18420"/>
    </cofactor>
    <text evidence="12">Requires a divalent cation, most likely magnesium in vivo, as an electrophilic catalyst to aid phosphoryl group transfer. It is the chelate of the metal and the nucleotide that is the actual substrate.</text>
</comment>
<feature type="active site" description="Proton acceptor" evidence="12">
    <location>
        <position position="240"/>
    </location>
</feature>
<evidence type="ECO:0000256" key="10">
    <source>
        <dbReference type="ARBA" id="ARBA00022958"/>
    </source>
</evidence>
<feature type="binding site" evidence="12">
    <location>
        <begin position="16"/>
        <end position="18"/>
    </location>
    <ligand>
        <name>substrate</name>
    </ligand>
</feature>
<dbReference type="GeneID" id="85484366"/>
<organism evidence="14 15">
    <name type="scientific">Rhodococcoides kroppenstedtii</name>
    <dbReference type="NCBI Taxonomy" id="293050"/>
    <lineage>
        <taxon>Bacteria</taxon>
        <taxon>Bacillati</taxon>
        <taxon>Actinomycetota</taxon>
        <taxon>Actinomycetes</taxon>
        <taxon>Mycobacteriales</taxon>
        <taxon>Nocardiaceae</taxon>
        <taxon>Rhodococcoides</taxon>
    </lineage>
</organism>
<dbReference type="PANTHER" id="PTHR10584:SF166">
    <property type="entry name" value="RIBOKINASE"/>
    <property type="match status" value="1"/>
</dbReference>
<dbReference type="HAMAP" id="MF_01987">
    <property type="entry name" value="Ribokinase"/>
    <property type="match status" value="1"/>
</dbReference>
<evidence type="ECO:0000313" key="14">
    <source>
        <dbReference type="EMBL" id="SFA39436.1"/>
    </source>
</evidence>
<keyword evidence="6 12" id="KW-0547">Nucleotide-binding</keyword>
<dbReference type="Pfam" id="PF00294">
    <property type="entry name" value="PfkB"/>
    <property type="match status" value="1"/>
</dbReference>
<protein>
    <recommendedName>
        <fullName evidence="3 12">Ribokinase</fullName>
        <shortName evidence="12">RK</shortName>
        <ecNumber evidence="2 12">2.7.1.15</ecNumber>
    </recommendedName>
</protein>
<name>A0A1I0SKZ4_9NOCA</name>
<feature type="binding site" evidence="12">
    <location>
        <position position="236"/>
    </location>
    <ligand>
        <name>K(+)</name>
        <dbReference type="ChEBI" id="CHEBI:29103"/>
    </ligand>
</feature>
<comment type="function">
    <text evidence="12">Catalyzes the phosphorylation of ribose at O-5 in a reaction requiring ATP and magnesium. The resulting D-ribose-5-phosphate can then be used either for sythesis of nucleotides, histidine, and tryptophan, or as a component of the pentose phosphate pathway.</text>
</comment>
<keyword evidence="10 12" id="KW-0630">Potassium</keyword>
<dbReference type="GO" id="GO:0005829">
    <property type="term" value="C:cytosol"/>
    <property type="evidence" value="ECO:0007669"/>
    <property type="project" value="TreeGrafter"/>
</dbReference>
<feature type="binding site" evidence="12">
    <location>
        <position position="268"/>
    </location>
    <ligand>
        <name>K(+)</name>
        <dbReference type="ChEBI" id="CHEBI:29103"/>
    </ligand>
</feature>
<accession>A0A1I0SKZ4</accession>
<comment type="subunit">
    <text evidence="12">Homodimer.</text>
</comment>
<feature type="binding site" evidence="12">
    <location>
        <position position="187"/>
    </location>
    <ligand>
        <name>ATP</name>
        <dbReference type="ChEBI" id="CHEBI:30616"/>
    </ligand>
</feature>
<evidence type="ECO:0000256" key="2">
    <source>
        <dbReference type="ARBA" id="ARBA00012035"/>
    </source>
</evidence>
<keyword evidence="12" id="KW-0963">Cytoplasm</keyword>
<dbReference type="GO" id="GO:0019303">
    <property type="term" value="P:D-ribose catabolic process"/>
    <property type="evidence" value="ECO:0007669"/>
    <property type="project" value="UniProtKB-UniRule"/>
</dbReference>
<feature type="binding site" evidence="12">
    <location>
        <position position="273"/>
    </location>
    <ligand>
        <name>K(+)</name>
        <dbReference type="ChEBI" id="CHEBI:29103"/>
    </ligand>
</feature>
<evidence type="ECO:0000256" key="7">
    <source>
        <dbReference type="ARBA" id="ARBA00022777"/>
    </source>
</evidence>
<comment type="caution">
    <text evidence="12">Lacks conserved residue(s) required for the propagation of feature annotation.</text>
</comment>